<feature type="transmembrane region" description="Helical" evidence="9">
    <location>
        <begin position="818"/>
        <end position="839"/>
    </location>
</feature>
<evidence type="ECO:0000259" key="12">
    <source>
        <dbReference type="PROSITE" id="PS50853"/>
    </source>
</evidence>
<evidence type="ECO:0000256" key="7">
    <source>
        <dbReference type="ARBA" id="ARBA00023136"/>
    </source>
</evidence>
<feature type="domain" description="Fibronectin type-III" evidence="12">
    <location>
        <begin position="554"/>
        <end position="659"/>
    </location>
</feature>
<dbReference type="InterPro" id="IPR029021">
    <property type="entry name" value="Prot-tyrosine_phosphatase-like"/>
</dbReference>
<keyword evidence="3" id="KW-0732">Signal</keyword>
<keyword evidence="6 9" id="KW-1133">Transmembrane helix</keyword>
<dbReference type="FunFam" id="3.90.190.10:FF:000185">
    <property type="entry name" value="Predicted protein"/>
    <property type="match status" value="1"/>
</dbReference>
<dbReference type="InterPro" id="IPR003961">
    <property type="entry name" value="FN3_dom"/>
</dbReference>
<dbReference type="SMART" id="SM00404">
    <property type="entry name" value="PTPc_motif"/>
    <property type="match status" value="1"/>
</dbReference>
<dbReference type="SUPFAM" id="SSF52799">
    <property type="entry name" value="(Phosphotyrosine protein) phosphatases II"/>
    <property type="match status" value="1"/>
</dbReference>
<feature type="domain" description="Fibronectin type-III" evidence="12">
    <location>
        <begin position="131"/>
        <end position="225"/>
    </location>
</feature>
<dbReference type="InterPro" id="IPR013783">
    <property type="entry name" value="Ig-like_fold"/>
</dbReference>
<evidence type="ECO:0000259" key="11">
    <source>
        <dbReference type="PROSITE" id="PS50056"/>
    </source>
</evidence>
<dbReference type="InterPro" id="IPR057482">
    <property type="entry name" value="Fn3_Dep-1_3rd"/>
</dbReference>
<dbReference type="AlphaFoldDB" id="A0A1I7X9F5"/>
<dbReference type="PROSITE" id="PS50853">
    <property type="entry name" value="FN3"/>
    <property type="match status" value="2"/>
</dbReference>
<keyword evidence="7 9" id="KW-0472">Membrane</keyword>
<dbReference type="Pfam" id="PF24946">
    <property type="entry name" value="Fn3_Dep-1_4th"/>
    <property type="match status" value="1"/>
</dbReference>
<dbReference type="Gene3D" id="2.60.40.10">
    <property type="entry name" value="Immunoglobulins"/>
    <property type="match status" value="2"/>
</dbReference>
<feature type="domain" description="Tyrosine-protein phosphatase" evidence="10">
    <location>
        <begin position="897"/>
        <end position="1154"/>
    </location>
</feature>
<dbReference type="PANTHER" id="PTHR46957:SF3">
    <property type="entry name" value="CYTOKINE RECEPTOR"/>
    <property type="match status" value="1"/>
</dbReference>
<accession>A0A1I7X9F5</accession>
<keyword evidence="2 9" id="KW-0812">Transmembrane</keyword>
<keyword evidence="8" id="KW-0325">Glycoprotein</keyword>
<feature type="domain" description="Tyrosine specific protein phosphatases" evidence="11">
    <location>
        <begin position="1072"/>
        <end position="1145"/>
    </location>
</feature>
<dbReference type="Pfam" id="PF24940">
    <property type="entry name" value="Fn3_Dep-1_5th"/>
    <property type="match status" value="1"/>
</dbReference>
<evidence type="ECO:0000256" key="6">
    <source>
        <dbReference type="ARBA" id="ARBA00022989"/>
    </source>
</evidence>
<organism evidence="13 14">
    <name type="scientific">Heterorhabditis bacteriophora</name>
    <name type="common">Entomopathogenic nematode worm</name>
    <dbReference type="NCBI Taxonomy" id="37862"/>
    <lineage>
        <taxon>Eukaryota</taxon>
        <taxon>Metazoa</taxon>
        <taxon>Ecdysozoa</taxon>
        <taxon>Nematoda</taxon>
        <taxon>Chromadorea</taxon>
        <taxon>Rhabditida</taxon>
        <taxon>Rhabditina</taxon>
        <taxon>Rhabditomorpha</taxon>
        <taxon>Strongyloidea</taxon>
        <taxon>Heterorhabditidae</taxon>
        <taxon>Heterorhabditis</taxon>
    </lineage>
</organism>
<dbReference type="SMART" id="SM00194">
    <property type="entry name" value="PTPc"/>
    <property type="match status" value="1"/>
</dbReference>
<dbReference type="PRINTS" id="PR00700">
    <property type="entry name" value="PRTYPHPHTASE"/>
</dbReference>
<dbReference type="InterPro" id="IPR056969">
    <property type="entry name" value="Fn3_Dep-1_6th"/>
</dbReference>
<dbReference type="Pfam" id="PF00041">
    <property type="entry name" value="fn3"/>
    <property type="match status" value="1"/>
</dbReference>
<keyword evidence="5" id="KW-0904">Protein phosphatase</keyword>
<evidence type="ECO:0000256" key="5">
    <source>
        <dbReference type="ARBA" id="ARBA00022912"/>
    </source>
</evidence>
<dbReference type="SUPFAM" id="SSF49265">
    <property type="entry name" value="Fibronectin type III"/>
    <property type="match status" value="2"/>
</dbReference>
<evidence type="ECO:0000256" key="2">
    <source>
        <dbReference type="ARBA" id="ARBA00022692"/>
    </source>
</evidence>
<evidence type="ECO:0000259" key="10">
    <source>
        <dbReference type="PROSITE" id="PS50055"/>
    </source>
</evidence>
<dbReference type="InterPro" id="IPR050713">
    <property type="entry name" value="RTP_Phos/Ushers"/>
</dbReference>
<dbReference type="InterPro" id="IPR036116">
    <property type="entry name" value="FN3_sf"/>
</dbReference>
<dbReference type="Pfam" id="PF24950">
    <property type="entry name" value="Fn3_Dep-1_6th"/>
    <property type="match status" value="1"/>
</dbReference>
<dbReference type="InterPro" id="IPR016130">
    <property type="entry name" value="Tyr_Pase_AS"/>
</dbReference>
<evidence type="ECO:0000256" key="1">
    <source>
        <dbReference type="ARBA" id="ARBA00004167"/>
    </source>
</evidence>
<evidence type="ECO:0000256" key="4">
    <source>
        <dbReference type="ARBA" id="ARBA00022801"/>
    </source>
</evidence>
<dbReference type="CDD" id="cd00063">
    <property type="entry name" value="FN3"/>
    <property type="match status" value="2"/>
</dbReference>
<dbReference type="Pfam" id="PF24943">
    <property type="entry name" value="Fn3_Dep-1_2nd"/>
    <property type="match status" value="1"/>
</dbReference>
<dbReference type="PROSITE" id="PS50056">
    <property type="entry name" value="TYR_PHOSPHATASE_2"/>
    <property type="match status" value="1"/>
</dbReference>
<evidence type="ECO:0000313" key="13">
    <source>
        <dbReference type="Proteomes" id="UP000095283"/>
    </source>
</evidence>
<evidence type="ECO:0000256" key="9">
    <source>
        <dbReference type="SAM" id="Phobius"/>
    </source>
</evidence>
<dbReference type="InterPro" id="IPR000387">
    <property type="entry name" value="Tyr_Pase_dom"/>
</dbReference>
<evidence type="ECO:0000256" key="8">
    <source>
        <dbReference type="ARBA" id="ARBA00023180"/>
    </source>
</evidence>
<dbReference type="Proteomes" id="UP000095283">
    <property type="component" value="Unplaced"/>
</dbReference>
<protein>
    <submittedName>
        <fullName evidence="14">Protein-tyrosine-phosphatase</fullName>
    </submittedName>
</protein>
<comment type="subcellular location">
    <subcellularLocation>
        <location evidence="1">Membrane</location>
        <topology evidence="1">Single-pass membrane protein</topology>
    </subcellularLocation>
</comment>
<dbReference type="FunFam" id="2.60.40.10:FF:002676">
    <property type="entry name" value="Receptor-type tyrosine-protein phosphatase dep-1"/>
    <property type="match status" value="1"/>
</dbReference>
<sequence>MQDTNIVIGRKGDQSELIKEESVLMDPVAPDFLKQGSSIIYNQHNITLKTTKSEKALQDSFLVEYRQIEPDQRYPVLEVLDILEQKDLEIYLGNLNPGHDYAVQVTSVKDGVKSRPWSTTLTTSMSILSLKPSKVSSLSVVENSSCVVLQWELSPRSGGDEFVIHGVEENTDNGTTVSVTSSTNSVELCNEIVPGASYIFSVVVKKSDSISETASIKYNVRPLPPWDFKVGEQKIEKNKAKLLKSFIKMYLWEHFGGALKSALVYYKDYCIHIYSCTILLSLSPGERFEFTVSTSSNNVSSIKVQRSVVLTPAFDMNGFGLSIQEAKDGIEMSWPQSDVFMSRMKDLWNKAKIFNHHKHTFSIVVGAESVLHLRVSPMSHSTQWKERTKQFESSPFHPSSILVSSLRNGACYKIKIQLYTVTKSGIVSESRYNESMRISAPPVSVSLDNVTRTSGTLQLTMITQTVQSSDVNSETVPDCQLHIVVLDMHSQVVFDKHLQLATTMPQIDLNGLRPFHKYTINTKIICGITSAECPPSTRTMRQISFSTRQDRPGPVLSLTVRTLNPYSVQLSWLPPALPNGILTHYVIEIKPEDINQPPWSVNVGLNTDRADHFLDTIIDGLNGGENYTFIVRAVTEAGLGDDPEIPNQPVSMPIMAPPRPSIAPQVVVDSISSYSLSLRYSSSIFDPKHGRIVRSAVIVSEVTEDGRVSETWMTAENVTYTWAQVQRFDIWPAYTAAVDELPPQIRFAPTRIVTEAVGIDQSCGDLPADSVCNGPLKAGTPYKFKLRLYTASNLFTDTLFSNIVVTEPLPRGVTLKTAIIVLSVLVLVGALGVIFITYWNRSKKARTAYSSSSKESQWAALKMIMAERAADCLAKLGLDGSQNMPRGCRSLRERTGVDHRLERLPSGPIHKTPLYTVITGVNTSRNRPVRIADFPEHLRMMSADSEFRFSEEYEGFSSRREFIAAQGPLPSTRDAFWQMAWEQHCPAIIALTKCVEKGRDKCHQYWPDAEHMSVFYADIEVTLMCETHYEEFTIRELRLTKLNDNSPPRTIRHFHYMAWPDFGAPEHPDGIIKFVCLYRSKLPHSPQNKPTIVHCSAGVGRSGTFIAIDRLLQTIQLDRPIDVFGIVHEMRLERCHMVQNEQQYIFIHHCILHAIQLGSAQWVAPSVSETHQNPAFEDDEGIAESGF</sequence>
<dbReference type="InterPro" id="IPR056968">
    <property type="entry name" value="Fn3_Dep-1_2nd"/>
</dbReference>
<dbReference type="Pfam" id="PF25300">
    <property type="entry name" value="Fn3_Dep-1_3rd"/>
    <property type="match status" value="1"/>
</dbReference>
<reference evidence="14" key="1">
    <citation type="submission" date="2016-11" db="UniProtKB">
        <authorList>
            <consortium name="WormBaseParasite"/>
        </authorList>
    </citation>
    <scope>IDENTIFICATION</scope>
</reference>
<dbReference type="InterPro" id="IPR000242">
    <property type="entry name" value="PTP_cat"/>
</dbReference>
<keyword evidence="4" id="KW-0378">Hydrolase</keyword>
<keyword evidence="13" id="KW-1185">Reference proteome</keyword>
<dbReference type="PANTHER" id="PTHR46957">
    <property type="entry name" value="CYTOKINE RECEPTOR"/>
    <property type="match status" value="1"/>
</dbReference>
<dbReference type="InterPro" id="IPR056966">
    <property type="entry name" value="Fn3_Dep-1_5th"/>
</dbReference>
<dbReference type="InterPro" id="IPR003595">
    <property type="entry name" value="Tyr_Pase_cat"/>
</dbReference>
<dbReference type="GO" id="GO:0016020">
    <property type="term" value="C:membrane"/>
    <property type="evidence" value="ECO:0007669"/>
    <property type="project" value="UniProtKB-SubCell"/>
</dbReference>
<dbReference type="GO" id="GO:0004725">
    <property type="term" value="F:protein tyrosine phosphatase activity"/>
    <property type="evidence" value="ECO:0007669"/>
    <property type="project" value="InterPro"/>
</dbReference>
<proteinExistence type="predicted"/>
<dbReference type="InterPro" id="IPR056970">
    <property type="entry name" value="Fn3_Dep-1_4th"/>
</dbReference>
<evidence type="ECO:0000256" key="3">
    <source>
        <dbReference type="ARBA" id="ARBA00022729"/>
    </source>
</evidence>
<name>A0A1I7X9F5_HETBA</name>
<dbReference type="PROSITE" id="PS50055">
    <property type="entry name" value="TYR_PHOSPHATASE_PTP"/>
    <property type="match status" value="1"/>
</dbReference>
<evidence type="ECO:0000313" key="14">
    <source>
        <dbReference type="WBParaSite" id="Hba_14135"/>
    </source>
</evidence>
<dbReference type="PROSITE" id="PS00383">
    <property type="entry name" value="TYR_PHOSPHATASE_1"/>
    <property type="match status" value="1"/>
</dbReference>
<dbReference type="Pfam" id="PF00102">
    <property type="entry name" value="Y_phosphatase"/>
    <property type="match status" value="1"/>
</dbReference>
<dbReference type="SMART" id="SM00060">
    <property type="entry name" value="FN3"/>
    <property type="match status" value="4"/>
</dbReference>
<dbReference type="Gene3D" id="3.90.190.10">
    <property type="entry name" value="Protein tyrosine phosphatase superfamily"/>
    <property type="match status" value="1"/>
</dbReference>
<dbReference type="WBParaSite" id="Hba_14135">
    <property type="protein sequence ID" value="Hba_14135"/>
    <property type="gene ID" value="Hba_14135"/>
</dbReference>